<dbReference type="EMBL" id="JAIVGD010000019">
    <property type="protein sequence ID" value="KAH0748341.1"/>
    <property type="molecule type" value="Genomic_DNA"/>
</dbReference>
<organism evidence="2 3">
    <name type="scientific">Solanum tuberosum</name>
    <name type="common">Potato</name>
    <dbReference type="NCBI Taxonomy" id="4113"/>
    <lineage>
        <taxon>Eukaryota</taxon>
        <taxon>Viridiplantae</taxon>
        <taxon>Streptophyta</taxon>
        <taxon>Embryophyta</taxon>
        <taxon>Tracheophyta</taxon>
        <taxon>Spermatophyta</taxon>
        <taxon>Magnoliopsida</taxon>
        <taxon>eudicotyledons</taxon>
        <taxon>Gunneridae</taxon>
        <taxon>Pentapetalae</taxon>
        <taxon>asterids</taxon>
        <taxon>lamiids</taxon>
        <taxon>Solanales</taxon>
        <taxon>Solanaceae</taxon>
        <taxon>Solanoideae</taxon>
        <taxon>Solaneae</taxon>
        <taxon>Solanum</taxon>
    </lineage>
</organism>
<reference evidence="2 3" key="1">
    <citation type="journal article" date="2021" name="bioRxiv">
        <title>Chromosome-scale and haplotype-resolved genome assembly of a tetraploid potato cultivar.</title>
        <authorList>
            <person name="Sun H."/>
            <person name="Jiao W.-B."/>
            <person name="Krause K."/>
            <person name="Campoy J.A."/>
            <person name="Goel M."/>
            <person name="Folz-Donahue K."/>
            <person name="Kukat C."/>
            <person name="Huettel B."/>
            <person name="Schneeberger K."/>
        </authorList>
    </citation>
    <scope>NUCLEOTIDE SEQUENCE [LARGE SCALE GENOMIC DNA]</scope>
    <source>
        <strain evidence="2">SolTubOtavaFocal</strain>
        <tissue evidence="2">Leaves</tissue>
    </source>
</reference>
<evidence type="ECO:0000256" key="1">
    <source>
        <dbReference type="SAM" id="MobiDB-lite"/>
    </source>
</evidence>
<feature type="region of interest" description="Disordered" evidence="1">
    <location>
        <begin position="1"/>
        <end position="25"/>
    </location>
</feature>
<proteinExistence type="predicted"/>
<dbReference type="PANTHER" id="PTHR11439:SF458">
    <property type="entry name" value="RNA-DIRECTED DNA POLYMERASE"/>
    <property type="match status" value="1"/>
</dbReference>
<dbReference type="PANTHER" id="PTHR11439">
    <property type="entry name" value="GAG-POL-RELATED RETROTRANSPOSON"/>
    <property type="match status" value="1"/>
</dbReference>
<accession>A0ABQ7UHA4</accession>
<gene>
    <name evidence="2" type="ORF">KY290_027573</name>
</gene>
<feature type="compositionally biased region" description="Low complexity" evidence="1">
    <location>
        <begin position="9"/>
        <end position="25"/>
    </location>
</feature>
<keyword evidence="3" id="KW-1185">Reference proteome</keyword>
<protein>
    <submittedName>
        <fullName evidence="2">Uncharacterized protein</fullName>
    </submittedName>
</protein>
<comment type="caution">
    <text evidence="2">The sequence shown here is derived from an EMBL/GenBank/DDBJ whole genome shotgun (WGS) entry which is preliminary data.</text>
</comment>
<dbReference type="Proteomes" id="UP000826656">
    <property type="component" value="Unassembled WGS sequence"/>
</dbReference>
<evidence type="ECO:0000313" key="3">
    <source>
        <dbReference type="Proteomes" id="UP000826656"/>
    </source>
</evidence>
<name>A0ABQ7UHA4_SOLTU</name>
<sequence>MGDDDLKSKNNNLDLNSVNDLPPQTLQLPQQPLSSKYAASQGLFDSSGVPTPMCSITVFSALKSDSSVDISKYQQLIGMLQYLSLTRPDIAFTINKLAQFMHCPNQYHWKEVKRLFKYFNRIFSYGIQVPKEQDSRLVAYSGSDWEGEPIDRTSTTGYVVYLGSKHISWSFKKQRSFSRSSTEDSVQIQRTVETYTDCSWGIILDIPYHFNCPEKTYDGGVIESEGSLTIFCEPRKSLKGSTPDKLDSNDMEDAHFYILKNCDEIQPFLDETSQQSSDMEWNKNSLVGLYKHDDRKNMEDLLSLSRGPLPCVTRFNGHIVNGYRFHVKEYDQYSKTQNCGVVVVGETSEEQKHMNYYGELTEVNMNPSKTLKYEIGQTSKIPKHELIHPGALAKGLGPFEFYKSKKVFEVPRVSQRSPVGYDNADKMTEVYRDVQRSDTSLLKSKKVQSDMIRQKK</sequence>
<evidence type="ECO:0000313" key="2">
    <source>
        <dbReference type="EMBL" id="KAH0748341.1"/>
    </source>
</evidence>